<dbReference type="AlphaFoldDB" id="A0A6J0SP14"/>
<reference evidence="12" key="1">
    <citation type="submission" date="2025-08" db="UniProtKB">
        <authorList>
            <consortium name="RefSeq"/>
        </authorList>
    </citation>
    <scope>IDENTIFICATION</scope>
</reference>
<evidence type="ECO:0000313" key="12">
    <source>
        <dbReference type="RefSeq" id="XP_020636695.2"/>
    </source>
</evidence>
<proteinExistence type="inferred from homology"/>
<dbReference type="PROSITE" id="PS51257">
    <property type="entry name" value="PROKAR_LIPOPROTEIN"/>
    <property type="match status" value="1"/>
</dbReference>
<evidence type="ECO:0000256" key="8">
    <source>
        <dbReference type="ARBA" id="ARBA00023136"/>
    </source>
</evidence>
<evidence type="ECO:0000313" key="11">
    <source>
        <dbReference type="Proteomes" id="UP001652642"/>
    </source>
</evidence>
<accession>A0A6J0SP14</accession>
<keyword evidence="8" id="KW-0472">Membrane</keyword>
<dbReference type="InParanoid" id="A0A6J0SP14"/>
<protein>
    <recommendedName>
        <fullName evidence="3">NADH dehydrogenase [ubiquinone] 1 alpha subcomplex subunit 11</fullName>
    </recommendedName>
    <alternativeName>
        <fullName evidence="9">Complex I-B14.7</fullName>
    </alternativeName>
    <alternativeName>
        <fullName evidence="10">NADH-ubiquinone oxidoreductase subunit B14.7</fullName>
    </alternativeName>
</protein>
<dbReference type="Proteomes" id="UP001652642">
    <property type="component" value="Chromosome 7"/>
</dbReference>
<evidence type="ECO:0000256" key="6">
    <source>
        <dbReference type="ARBA" id="ARBA00022989"/>
    </source>
</evidence>
<evidence type="ECO:0000256" key="9">
    <source>
        <dbReference type="ARBA" id="ARBA00030608"/>
    </source>
</evidence>
<evidence type="ECO:0000256" key="3">
    <source>
        <dbReference type="ARBA" id="ARBA00018191"/>
    </source>
</evidence>
<evidence type="ECO:0000256" key="2">
    <source>
        <dbReference type="ARBA" id="ARBA00008699"/>
    </source>
</evidence>
<keyword evidence="11" id="KW-1185">Reference proteome</keyword>
<name>A0A6J0SP14_9SAUR</name>
<dbReference type="OrthoDB" id="1913277at2759"/>
<dbReference type="InterPro" id="IPR039205">
    <property type="entry name" value="NDUFA11"/>
</dbReference>
<organism evidence="11 12">
    <name type="scientific">Pogona vitticeps</name>
    <name type="common">central bearded dragon</name>
    <dbReference type="NCBI Taxonomy" id="103695"/>
    <lineage>
        <taxon>Eukaryota</taxon>
        <taxon>Metazoa</taxon>
        <taxon>Chordata</taxon>
        <taxon>Craniata</taxon>
        <taxon>Vertebrata</taxon>
        <taxon>Euteleostomi</taxon>
        <taxon>Lepidosauria</taxon>
        <taxon>Squamata</taxon>
        <taxon>Bifurcata</taxon>
        <taxon>Unidentata</taxon>
        <taxon>Episquamata</taxon>
        <taxon>Toxicofera</taxon>
        <taxon>Iguania</taxon>
        <taxon>Acrodonta</taxon>
        <taxon>Agamidae</taxon>
        <taxon>Amphibolurinae</taxon>
        <taxon>Pogona</taxon>
    </lineage>
</organism>
<comment type="subcellular location">
    <subcellularLocation>
        <location evidence="1">Mitochondrion inner membrane</location>
        <topology evidence="1">Multi-pass membrane protein</topology>
        <orientation evidence="1">Matrix side</orientation>
    </subcellularLocation>
</comment>
<dbReference type="GO" id="GO:0006120">
    <property type="term" value="P:mitochondrial electron transport, NADH to ubiquinone"/>
    <property type="evidence" value="ECO:0007669"/>
    <property type="project" value="InterPro"/>
</dbReference>
<dbReference type="GO" id="GO:0045271">
    <property type="term" value="C:respiratory chain complex I"/>
    <property type="evidence" value="ECO:0007669"/>
    <property type="project" value="InterPro"/>
</dbReference>
<keyword evidence="5" id="KW-0999">Mitochondrion inner membrane</keyword>
<evidence type="ECO:0000256" key="7">
    <source>
        <dbReference type="ARBA" id="ARBA00023128"/>
    </source>
</evidence>
<dbReference type="PANTHER" id="PTHR21382:SF1">
    <property type="entry name" value="NADH DEHYDROGENASE [UBIQUINONE] 1 ALPHA SUBCOMPLEX SUBUNIT 11"/>
    <property type="match status" value="1"/>
</dbReference>
<keyword evidence="7" id="KW-0496">Mitochondrion</keyword>
<dbReference type="GeneID" id="110072572"/>
<sequence length="136" mass="13780">MSEYWKDPEGTNCPKKISVTTSLSAVVGLLASSCQVVLHPSDIVLKSVQRVASTTLTMAAVGAIFGAVTCTTAKVSKDPDSPLNYFAGGCAAGTMFGARAHSFAVGTAACVSLGTVATVVKLGKIEGATLFGPPKL</sequence>
<evidence type="ECO:0000256" key="10">
    <source>
        <dbReference type="ARBA" id="ARBA00031497"/>
    </source>
</evidence>
<dbReference type="GO" id="GO:0005743">
    <property type="term" value="C:mitochondrial inner membrane"/>
    <property type="evidence" value="ECO:0007669"/>
    <property type="project" value="UniProtKB-SubCell"/>
</dbReference>
<comment type="similarity">
    <text evidence="2">Belongs to the complex I NDUFA11 subunit family.</text>
</comment>
<keyword evidence="4" id="KW-0812">Transmembrane</keyword>
<evidence type="ECO:0000256" key="1">
    <source>
        <dbReference type="ARBA" id="ARBA00004292"/>
    </source>
</evidence>
<evidence type="ECO:0000256" key="4">
    <source>
        <dbReference type="ARBA" id="ARBA00022692"/>
    </source>
</evidence>
<dbReference type="CTD" id="126328"/>
<dbReference type="PANTHER" id="PTHR21382">
    <property type="entry name" value="NADH-UBIQUINONE OXIDOREDUCTASE SUBUNIT"/>
    <property type="match status" value="1"/>
</dbReference>
<evidence type="ECO:0000256" key="5">
    <source>
        <dbReference type="ARBA" id="ARBA00022792"/>
    </source>
</evidence>
<dbReference type="RefSeq" id="XP_020636695.2">
    <property type="nucleotide sequence ID" value="XM_020781036.2"/>
</dbReference>
<keyword evidence="6" id="KW-1133">Transmembrane helix</keyword>
<gene>
    <name evidence="12" type="primary">NDUFA11</name>
</gene>
<dbReference type="KEGG" id="pvt:110072572"/>